<reference evidence="1 2" key="1">
    <citation type="submission" date="2023-04" db="EMBL/GenBank/DDBJ databases">
        <title>Forest soil microbial communities from Buena Vista Peninsula, Colon Province, Panama.</title>
        <authorList>
            <person name="Bouskill N."/>
        </authorList>
    </citation>
    <scope>NUCLEOTIDE SEQUENCE [LARGE SCALE GENOMIC DNA]</scope>
    <source>
        <strain evidence="1 2">GGS1</strain>
    </source>
</reference>
<proteinExistence type="predicted"/>
<comment type="caution">
    <text evidence="1">The sequence shown here is derived from an EMBL/GenBank/DDBJ whole genome shotgun (WGS) entry which is preliminary data.</text>
</comment>
<protein>
    <submittedName>
        <fullName evidence="1">Uncharacterized protein</fullName>
    </submittedName>
</protein>
<name>A0ABT6LTK1_9ACTN</name>
<keyword evidence="2" id="KW-1185">Reference proteome</keyword>
<gene>
    <name evidence="1" type="ORF">M2283_006971</name>
</gene>
<evidence type="ECO:0000313" key="1">
    <source>
        <dbReference type="EMBL" id="MDH6219632.1"/>
    </source>
</evidence>
<accession>A0ABT6LTK1</accession>
<evidence type="ECO:0000313" key="2">
    <source>
        <dbReference type="Proteomes" id="UP001160499"/>
    </source>
</evidence>
<dbReference type="EMBL" id="JARXVH010000013">
    <property type="protein sequence ID" value="MDH6219632.1"/>
    <property type="molecule type" value="Genomic_DNA"/>
</dbReference>
<dbReference type="Proteomes" id="UP001160499">
    <property type="component" value="Unassembled WGS sequence"/>
</dbReference>
<sequence length="30" mass="3022">MATHWCVTDAAAAIDHGVVTTSAHLGEGIS</sequence>
<organism evidence="1 2">
    <name type="scientific">Streptomyces pseudovenezuelae</name>
    <dbReference type="NCBI Taxonomy" id="67350"/>
    <lineage>
        <taxon>Bacteria</taxon>
        <taxon>Bacillati</taxon>
        <taxon>Actinomycetota</taxon>
        <taxon>Actinomycetes</taxon>
        <taxon>Kitasatosporales</taxon>
        <taxon>Streptomycetaceae</taxon>
        <taxon>Streptomyces</taxon>
        <taxon>Streptomyces aurantiacus group</taxon>
    </lineage>
</organism>